<dbReference type="GO" id="GO:0000287">
    <property type="term" value="F:magnesium ion binding"/>
    <property type="evidence" value="ECO:0007669"/>
    <property type="project" value="TreeGrafter"/>
</dbReference>
<feature type="region of interest" description="Disordered" evidence="1">
    <location>
        <begin position="1"/>
        <end position="25"/>
    </location>
</feature>
<evidence type="ECO:0000256" key="1">
    <source>
        <dbReference type="SAM" id="MobiDB-lite"/>
    </source>
</evidence>
<dbReference type="EMBL" id="BJUB01000010">
    <property type="protein sequence ID" value="GEK22551.1"/>
    <property type="molecule type" value="Genomic_DNA"/>
</dbReference>
<dbReference type="InterPro" id="IPR036412">
    <property type="entry name" value="HAD-like_sf"/>
</dbReference>
<name>A0A510V9A9_9CELL</name>
<protein>
    <submittedName>
        <fullName evidence="2">Hydrolase</fullName>
    </submittedName>
</protein>
<dbReference type="InterPro" id="IPR006379">
    <property type="entry name" value="HAD-SF_hydro_IIB"/>
</dbReference>
<reference evidence="2 3" key="1">
    <citation type="submission" date="2019-07" db="EMBL/GenBank/DDBJ databases">
        <title>Whole genome shotgun sequence of Cellulomonas xylanilytica NBRC 101102.</title>
        <authorList>
            <person name="Hosoyama A."/>
            <person name="Uohara A."/>
            <person name="Ohji S."/>
            <person name="Ichikawa N."/>
        </authorList>
    </citation>
    <scope>NUCLEOTIDE SEQUENCE [LARGE SCALE GENOMIC DNA]</scope>
    <source>
        <strain evidence="2 3">NBRC 101102</strain>
    </source>
</reference>
<dbReference type="GO" id="GO:0005829">
    <property type="term" value="C:cytosol"/>
    <property type="evidence" value="ECO:0007669"/>
    <property type="project" value="TreeGrafter"/>
</dbReference>
<keyword evidence="3" id="KW-1185">Reference proteome</keyword>
<dbReference type="Pfam" id="PF08282">
    <property type="entry name" value="Hydrolase_3"/>
    <property type="match status" value="1"/>
</dbReference>
<keyword evidence="2" id="KW-0378">Hydrolase</keyword>
<dbReference type="Gene3D" id="3.30.1240.10">
    <property type="match status" value="1"/>
</dbReference>
<dbReference type="AlphaFoldDB" id="A0A510V9A9"/>
<comment type="caution">
    <text evidence="2">The sequence shown here is derived from an EMBL/GenBank/DDBJ whole genome shotgun (WGS) entry which is preliminary data.</text>
</comment>
<accession>A0A510V9A9</accession>
<dbReference type="NCBIfam" id="TIGR01484">
    <property type="entry name" value="HAD-SF-IIB"/>
    <property type="match status" value="1"/>
</dbReference>
<dbReference type="SUPFAM" id="SSF56784">
    <property type="entry name" value="HAD-like"/>
    <property type="match status" value="1"/>
</dbReference>
<evidence type="ECO:0000313" key="2">
    <source>
        <dbReference type="EMBL" id="GEK22551.1"/>
    </source>
</evidence>
<organism evidence="2 3">
    <name type="scientific">Cellulomonas xylanilytica</name>
    <dbReference type="NCBI Taxonomy" id="233583"/>
    <lineage>
        <taxon>Bacteria</taxon>
        <taxon>Bacillati</taxon>
        <taxon>Actinomycetota</taxon>
        <taxon>Actinomycetes</taxon>
        <taxon>Micrococcales</taxon>
        <taxon>Cellulomonadaceae</taxon>
        <taxon>Cellulomonas</taxon>
    </lineage>
</organism>
<dbReference type="Gene3D" id="3.40.50.1000">
    <property type="entry name" value="HAD superfamily/HAD-like"/>
    <property type="match status" value="1"/>
</dbReference>
<dbReference type="GO" id="GO:0016791">
    <property type="term" value="F:phosphatase activity"/>
    <property type="evidence" value="ECO:0007669"/>
    <property type="project" value="TreeGrafter"/>
</dbReference>
<dbReference type="PANTHER" id="PTHR10000">
    <property type="entry name" value="PHOSPHOSERINE PHOSPHATASE"/>
    <property type="match status" value="1"/>
</dbReference>
<dbReference type="PANTHER" id="PTHR10000:SF8">
    <property type="entry name" value="HAD SUPERFAMILY HYDROLASE-LIKE, TYPE 3"/>
    <property type="match status" value="1"/>
</dbReference>
<gene>
    <name evidence="2" type="ORF">CXY01_30710</name>
</gene>
<proteinExistence type="predicted"/>
<sequence>MLAGPRPPRADAPMTPRTAPPTRAPRLVATDLDGTLLRPDGTVSARTADALVRAADAGIEVVFVTARPPRWLRELASHVAGHGVAICANGAAVLEVGTGRVLAERGMPRDLVGEIADRVRAAWGGPRAVHLATESADGFAYEHLFRSSHPVPAGSPTADRIEDVLGASTFKLLVRTTRPAGDGYADELAAVVGDLAIVADSGAEGLGEISGPGITKAATLADWAAARGIEPTDVWAVGDARNDLSMLGWAGTSFAVANAHPHVLAAATRRCASNADDGVADVLDLARALADGVLGSTR</sequence>
<dbReference type="Proteomes" id="UP000321118">
    <property type="component" value="Unassembled WGS sequence"/>
</dbReference>
<dbReference type="InterPro" id="IPR023214">
    <property type="entry name" value="HAD_sf"/>
</dbReference>
<evidence type="ECO:0000313" key="3">
    <source>
        <dbReference type="Proteomes" id="UP000321118"/>
    </source>
</evidence>